<comment type="caution">
    <text evidence="2">The sequence shown here is derived from an EMBL/GenBank/DDBJ whole genome shotgun (WGS) entry which is preliminary data.</text>
</comment>
<dbReference type="EMBL" id="BMVP01000001">
    <property type="protein sequence ID" value="GHB39105.1"/>
    <property type="molecule type" value="Genomic_DNA"/>
</dbReference>
<name>A0ABQ3EN66_9ACTN</name>
<keyword evidence="3" id="KW-1185">Reference proteome</keyword>
<evidence type="ECO:0000313" key="3">
    <source>
        <dbReference type="Proteomes" id="UP000642673"/>
    </source>
</evidence>
<evidence type="ECO:0000256" key="1">
    <source>
        <dbReference type="SAM" id="MobiDB-lite"/>
    </source>
</evidence>
<reference evidence="3" key="1">
    <citation type="journal article" date="2019" name="Int. J. Syst. Evol. Microbiol.">
        <title>The Global Catalogue of Microorganisms (GCM) 10K type strain sequencing project: providing services to taxonomists for standard genome sequencing and annotation.</title>
        <authorList>
            <consortium name="The Broad Institute Genomics Platform"/>
            <consortium name="The Broad Institute Genome Sequencing Center for Infectious Disease"/>
            <person name="Wu L."/>
            <person name="Ma J."/>
        </authorList>
    </citation>
    <scope>NUCLEOTIDE SEQUENCE [LARGE SCALE GENOMIC DNA]</scope>
    <source>
        <strain evidence="3">JCM 4738</strain>
    </source>
</reference>
<organism evidence="2 3">
    <name type="scientific">Streptomyces cirratus</name>
    <dbReference type="NCBI Taxonomy" id="68187"/>
    <lineage>
        <taxon>Bacteria</taxon>
        <taxon>Bacillati</taxon>
        <taxon>Actinomycetota</taxon>
        <taxon>Actinomycetes</taxon>
        <taxon>Kitasatosporales</taxon>
        <taxon>Streptomycetaceae</taxon>
        <taxon>Streptomyces</taxon>
    </lineage>
</organism>
<feature type="compositionally biased region" description="Basic residues" evidence="1">
    <location>
        <begin position="41"/>
        <end position="60"/>
    </location>
</feature>
<protein>
    <submittedName>
        <fullName evidence="2">Uncharacterized protein</fullName>
    </submittedName>
</protein>
<dbReference type="Proteomes" id="UP000642673">
    <property type="component" value="Unassembled WGS sequence"/>
</dbReference>
<dbReference type="RefSeq" id="WP_229873267.1">
    <property type="nucleotide sequence ID" value="NZ_BMVP01000001.1"/>
</dbReference>
<accession>A0ABQ3EN66</accession>
<evidence type="ECO:0000313" key="2">
    <source>
        <dbReference type="EMBL" id="GHB39105.1"/>
    </source>
</evidence>
<proteinExistence type="predicted"/>
<gene>
    <name evidence="2" type="ORF">GCM10010347_05720</name>
</gene>
<feature type="region of interest" description="Disordered" evidence="1">
    <location>
        <begin position="37"/>
        <end position="60"/>
    </location>
</feature>
<sequence>MSRTAHHIRSRRRTDHTAAVLAVLVHDLRYSARCRAEAARGRHRPRPQATRRHTAIRHFPRVRRDRSVSRWAAQEERRARQRLRADARTLLRLTHPGRDGQLDLRPAEETDIRPARHRRAALWLA</sequence>